<reference evidence="2" key="2">
    <citation type="journal article" date="2023" name="MicrobiologyOpen">
        <title>Genomics of the tumorigenes clade of the family Rhizobiaceae and description of Rhizobium rhododendri sp. nov.</title>
        <authorList>
            <person name="Kuzmanovic N."/>
            <person name="diCenzo G.C."/>
            <person name="Bunk B."/>
            <person name="Sproeer C."/>
            <person name="Fruehling A."/>
            <person name="Neumann-Schaal M."/>
            <person name="Overmann J."/>
            <person name="Smalla K."/>
        </authorList>
    </citation>
    <scope>NUCLEOTIDE SEQUENCE [LARGE SCALE GENOMIC DNA]</scope>
    <source>
        <strain evidence="2">1078</strain>
    </source>
</reference>
<evidence type="ECO:0000313" key="2">
    <source>
        <dbReference type="Proteomes" id="UP000249499"/>
    </source>
</evidence>
<gene>
    <name evidence="1" type="ORF">PR017_00425</name>
</gene>
<name>A0AAF1KHY8_9HYPH</name>
<reference evidence="1 2" key="1">
    <citation type="journal article" date="2018" name="Sci. Rep.">
        <title>Rhizobium tumorigenes sp. nov., a novel plant tumorigenic bacterium isolated from cane gall tumors on thornless blackberry.</title>
        <authorList>
            <person name="Kuzmanovi N."/>
            <person name="Smalla K."/>
            <person name="Gronow S."/>
            <person name="PuBawska J."/>
        </authorList>
    </citation>
    <scope>NUCLEOTIDE SEQUENCE [LARGE SCALE GENOMIC DNA]</scope>
    <source>
        <strain evidence="1 2">1078</strain>
    </source>
</reference>
<organism evidence="1 2">
    <name type="scientific">Rhizobium tumorigenes</name>
    <dbReference type="NCBI Taxonomy" id="2041385"/>
    <lineage>
        <taxon>Bacteria</taxon>
        <taxon>Pseudomonadati</taxon>
        <taxon>Pseudomonadota</taxon>
        <taxon>Alphaproteobacteria</taxon>
        <taxon>Hyphomicrobiales</taxon>
        <taxon>Rhizobiaceae</taxon>
        <taxon>Rhizobium/Agrobacterium group</taxon>
        <taxon>Rhizobium</taxon>
    </lineage>
</organism>
<dbReference type="AlphaFoldDB" id="A0AAF1KHY8"/>
<dbReference type="Proteomes" id="UP000249499">
    <property type="component" value="Chromosome"/>
</dbReference>
<dbReference type="RefSeq" id="WP_111216538.1">
    <property type="nucleotide sequence ID" value="NZ_CP117255.1"/>
</dbReference>
<keyword evidence="2" id="KW-1185">Reference proteome</keyword>
<dbReference type="KEGG" id="rtu:PR017_00425"/>
<protein>
    <submittedName>
        <fullName evidence="1">Chaperone modulator CbpM</fullName>
    </submittedName>
</protein>
<dbReference type="Pfam" id="PF13591">
    <property type="entry name" value="MerR_2"/>
    <property type="match status" value="1"/>
</dbReference>
<evidence type="ECO:0000313" key="1">
    <source>
        <dbReference type="EMBL" id="WFR95655.1"/>
    </source>
</evidence>
<proteinExistence type="predicted"/>
<accession>A0AAF1KHY8</accession>
<sequence>MDDREFRQSLRIEVSVLEVWIEQGWLVPDATERGRAFRDADVARGRLILDLIETMGLNEAGVDVVMELVDQVHGLRGTLRDLVDGIKAQGDEVQQRLIAEIEQKRDFHNS</sequence>
<dbReference type="Gene3D" id="1.10.1660.10">
    <property type="match status" value="1"/>
</dbReference>
<dbReference type="EMBL" id="CP117255">
    <property type="protein sequence ID" value="WFR95655.1"/>
    <property type="molecule type" value="Genomic_DNA"/>
</dbReference>